<dbReference type="AlphaFoldDB" id="A0AAV8U6Q5"/>
<keyword evidence="3" id="KW-1185">Reference proteome</keyword>
<evidence type="ECO:0000313" key="2">
    <source>
        <dbReference type="EMBL" id="KAJ8774987.1"/>
    </source>
</evidence>
<dbReference type="SUPFAM" id="SSF56672">
    <property type="entry name" value="DNA/RNA polymerases"/>
    <property type="match status" value="1"/>
</dbReference>
<reference evidence="2 3" key="1">
    <citation type="submission" date="2021-09" db="EMBL/GenBank/DDBJ databases">
        <title>Genomic insights and catalytic innovation underlie evolution of tropane alkaloids biosynthesis.</title>
        <authorList>
            <person name="Wang Y.-J."/>
            <person name="Tian T."/>
            <person name="Huang J.-P."/>
            <person name="Huang S.-X."/>
        </authorList>
    </citation>
    <scope>NUCLEOTIDE SEQUENCE [LARGE SCALE GENOMIC DNA]</scope>
    <source>
        <strain evidence="2">KIB-2018</strain>
        <tissue evidence="2">Leaf</tissue>
    </source>
</reference>
<evidence type="ECO:0000259" key="1">
    <source>
        <dbReference type="Pfam" id="PF07727"/>
    </source>
</evidence>
<dbReference type="EMBL" id="JAIWQS010000001">
    <property type="protein sequence ID" value="KAJ8774987.1"/>
    <property type="molecule type" value="Genomic_DNA"/>
</dbReference>
<dbReference type="InterPro" id="IPR043502">
    <property type="entry name" value="DNA/RNA_pol_sf"/>
</dbReference>
<dbReference type="Proteomes" id="UP001159364">
    <property type="component" value="Linkage Group LG01"/>
</dbReference>
<accession>A0AAV8U6Q5</accession>
<dbReference type="PANTHER" id="PTHR11439">
    <property type="entry name" value="GAG-POL-RELATED RETROTRANSPOSON"/>
    <property type="match status" value="1"/>
</dbReference>
<evidence type="ECO:0000313" key="3">
    <source>
        <dbReference type="Proteomes" id="UP001159364"/>
    </source>
</evidence>
<dbReference type="Pfam" id="PF07727">
    <property type="entry name" value="RVT_2"/>
    <property type="match status" value="2"/>
</dbReference>
<name>A0AAV8U6Q5_9ROSI</name>
<dbReference type="CDD" id="cd09272">
    <property type="entry name" value="RNase_HI_RT_Ty1"/>
    <property type="match status" value="1"/>
</dbReference>
<protein>
    <recommendedName>
        <fullName evidence="1">Reverse transcriptase Ty1/copia-type domain-containing protein</fullName>
    </recommendedName>
</protein>
<comment type="caution">
    <text evidence="2">The sequence shown here is derived from an EMBL/GenBank/DDBJ whole genome shotgun (WGS) entry which is preliminary data.</text>
</comment>
<sequence>MTCSSPHLPNTFPFYKNTRLSDDIAEFLCNVTATIVPRSFQEASQDERWVQAIESELQALENNHTWELTTLPLGKKAIGSKWVFKLKYKSDGTIDKHKARLVAKGFNQVHGVDYYDSFSPVAKVVTVRVFLALAVVKGWSLTQLDINNAFLHGYLDEDSVHDNCLFVFCQDNCFLMLLVYVDDLLISGDSASVIIRLKSALNEQFTIKVLGVAKYFLGLEIIRNESGIFLNQRKYVLDLLANAGLLGSKPKAVPFPKGGDLLDARSPLLQNPQEYRRLVGRLLYLGFSRPDITYSVQQLSQFLQHPKEVHLRHAIHVLKYLKGNPSLGLHFPAHSDLSLQAYSDADWASCAEYRAMASTVCELQWISYLLADIQVSISLPIPFHCDSKSAIHITCNPVLHKRTK</sequence>
<feature type="domain" description="Reverse transcriptase Ty1/copia-type" evidence="1">
    <location>
        <begin position="63"/>
        <end position="158"/>
    </location>
</feature>
<dbReference type="PANTHER" id="PTHR11439:SF465">
    <property type="entry name" value="REVERSE TRANSCRIPTASE TY1_COPIA-TYPE DOMAIN-CONTAINING PROTEIN"/>
    <property type="match status" value="1"/>
</dbReference>
<proteinExistence type="predicted"/>
<gene>
    <name evidence="2" type="ORF">K2173_019991</name>
</gene>
<dbReference type="InterPro" id="IPR013103">
    <property type="entry name" value="RVT_2"/>
</dbReference>
<organism evidence="2 3">
    <name type="scientific">Erythroxylum novogranatense</name>
    <dbReference type="NCBI Taxonomy" id="1862640"/>
    <lineage>
        <taxon>Eukaryota</taxon>
        <taxon>Viridiplantae</taxon>
        <taxon>Streptophyta</taxon>
        <taxon>Embryophyta</taxon>
        <taxon>Tracheophyta</taxon>
        <taxon>Spermatophyta</taxon>
        <taxon>Magnoliopsida</taxon>
        <taxon>eudicotyledons</taxon>
        <taxon>Gunneridae</taxon>
        <taxon>Pentapetalae</taxon>
        <taxon>rosids</taxon>
        <taxon>fabids</taxon>
        <taxon>Malpighiales</taxon>
        <taxon>Erythroxylaceae</taxon>
        <taxon>Erythroxylum</taxon>
    </lineage>
</organism>
<feature type="domain" description="Reverse transcriptase Ty1/copia-type" evidence="1">
    <location>
        <begin position="168"/>
        <end position="255"/>
    </location>
</feature>